<accession>A0AAI8YNB7</accession>
<proteinExistence type="predicted"/>
<gene>
    <name evidence="1" type="ORF">KHLLAP_LOCUS11409</name>
</gene>
<keyword evidence="2" id="KW-1185">Reference proteome</keyword>
<sequence>MRNGLSATLTAASLSSRAYTARLCGNTTAPSSTYQWRVGDARYDGADPSKTDGLATVALSVVPEDTSSNAAFFECVAEWPEAWAGWYEDSNIIWSDCIWAGNGPTYDTAIAFAVDWNNRTLFVSHTFGCSDRSGSDALAIGAAHLDMDCADVDGSSNCILPTSLNVTTQAAPARLQTNPTCTDNSARYQSWQLENWTRQYEMVPGSSAITPQSDTGTSFTLRNMVNSDMFNCSPSGDQNDTFVGTCTPATGGSPTTTATFRFEPLRGMLSITQQWSCSDSPSFDAVGVSYVQATCAREGNMLNFTSDPLWIGTKTV</sequence>
<reference evidence="1" key="1">
    <citation type="submission" date="2023-10" db="EMBL/GenBank/DDBJ databases">
        <authorList>
            <person name="Hackl T."/>
        </authorList>
    </citation>
    <scope>NUCLEOTIDE SEQUENCE</scope>
</reference>
<dbReference type="EMBL" id="CAUWAG010000018">
    <property type="protein sequence ID" value="CAJ2510941.1"/>
    <property type="molecule type" value="Genomic_DNA"/>
</dbReference>
<evidence type="ECO:0000313" key="2">
    <source>
        <dbReference type="Proteomes" id="UP001295740"/>
    </source>
</evidence>
<organism evidence="1 2">
    <name type="scientific">Anthostomella pinea</name>
    <dbReference type="NCBI Taxonomy" id="933095"/>
    <lineage>
        <taxon>Eukaryota</taxon>
        <taxon>Fungi</taxon>
        <taxon>Dikarya</taxon>
        <taxon>Ascomycota</taxon>
        <taxon>Pezizomycotina</taxon>
        <taxon>Sordariomycetes</taxon>
        <taxon>Xylariomycetidae</taxon>
        <taxon>Xylariales</taxon>
        <taxon>Xylariaceae</taxon>
        <taxon>Anthostomella</taxon>
    </lineage>
</organism>
<dbReference type="Proteomes" id="UP001295740">
    <property type="component" value="Unassembled WGS sequence"/>
</dbReference>
<evidence type="ECO:0000313" key="1">
    <source>
        <dbReference type="EMBL" id="CAJ2510941.1"/>
    </source>
</evidence>
<name>A0AAI8YNB7_9PEZI</name>
<protein>
    <submittedName>
        <fullName evidence="1">Uu.00g065660.m01.CDS01</fullName>
    </submittedName>
</protein>
<comment type="caution">
    <text evidence="1">The sequence shown here is derived from an EMBL/GenBank/DDBJ whole genome shotgun (WGS) entry which is preliminary data.</text>
</comment>
<dbReference type="AlphaFoldDB" id="A0AAI8YNB7"/>